<dbReference type="EC" id="3.1.26.5" evidence="5"/>
<dbReference type="OrthoDB" id="95197at2157"/>
<evidence type="ECO:0000256" key="4">
    <source>
        <dbReference type="ARBA" id="ARBA00022801"/>
    </source>
</evidence>
<evidence type="ECO:0000256" key="5">
    <source>
        <dbReference type="HAMAP-Rule" id="MF_01078"/>
    </source>
</evidence>
<dbReference type="EMBL" id="AP012489">
    <property type="protein sequence ID" value="BAN90449.1"/>
    <property type="molecule type" value="Genomic_DNA"/>
</dbReference>
<keyword evidence="6" id="KW-0238">DNA-binding</keyword>
<dbReference type="GO" id="GO:0003677">
    <property type="term" value="F:DNA binding"/>
    <property type="evidence" value="ECO:0007669"/>
    <property type="project" value="UniProtKB-KW"/>
</dbReference>
<dbReference type="NCBIfam" id="NF003345">
    <property type="entry name" value="PRK04358.1-6"/>
    <property type="match status" value="1"/>
</dbReference>
<dbReference type="InterPro" id="IPR014856">
    <property type="entry name" value="RNA_free_RNase_P"/>
</dbReference>
<dbReference type="STRING" id="1198449.ACAM_0980"/>
<keyword evidence="2 5" id="KW-0540">Nuclease</keyword>
<dbReference type="KEGG" id="acj:ACAM_0980"/>
<comment type="function">
    <text evidence="5">RNA-free RNase P that catalyzes the removal of the 5'-leader sequence from pre-tRNA to produce the mature 5'-terminus.</text>
</comment>
<organism evidence="6 7">
    <name type="scientific">Aeropyrum camini SY1 = JCM 12091</name>
    <dbReference type="NCBI Taxonomy" id="1198449"/>
    <lineage>
        <taxon>Archaea</taxon>
        <taxon>Thermoproteota</taxon>
        <taxon>Thermoprotei</taxon>
        <taxon>Desulfurococcales</taxon>
        <taxon>Desulfurococcaceae</taxon>
        <taxon>Aeropyrum</taxon>
    </lineage>
</organism>
<keyword evidence="7" id="KW-1185">Reference proteome</keyword>
<name>U3TGH7_9CREN</name>
<reference evidence="6 7" key="1">
    <citation type="journal article" date="2013" name="Appl. Environ. Microbiol.">
        <title>Variation of the Virus-Related Elements within Syntenic Genomes of the Hyperthermophilic Archaeon Aeropyrum.</title>
        <authorList>
            <person name="Daifuku T."/>
            <person name="Yoshida T."/>
            <person name="Kitamura T."/>
            <person name="Kawaichi S."/>
            <person name="Inoue T."/>
            <person name="Nomura K."/>
            <person name="Yoshida Y."/>
            <person name="Kuno S."/>
            <person name="Sako Y."/>
        </authorList>
    </citation>
    <scope>NUCLEOTIDE SEQUENCE [LARGE SCALE GENOMIC DNA]</scope>
    <source>
        <strain evidence="6 7">SY1</strain>
    </source>
</reference>
<accession>U3TGH7</accession>
<keyword evidence="4 5" id="KW-0378">Hydrolase</keyword>
<protein>
    <recommendedName>
        <fullName evidence="5">RNA-free ribonuclease P</fullName>
        <shortName evidence="5">RNA-free RNase P</shortName>
        <ecNumber evidence="5">3.1.26.5</ecNumber>
    </recommendedName>
    <alternativeName>
        <fullName evidence="5">Protein-only RNase P</fullName>
    </alternativeName>
</protein>
<evidence type="ECO:0000313" key="7">
    <source>
        <dbReference type="Proteomes" id="UP000016887"/>
    </source>
</evidence>
<dbReference type="Pfam" id="PF08745">
    <property type="entry name" value="PIN_5"/>
    <property type="match status" value="1"/>
</dbReference>
<comment type="catalytic activity">
    <reaction evidence="5">
        <text>Endonucleolytic cleavage of RNA, removing 5'-extranucleotides from tRNA precursor.</text>
        <dbReference type="EC" id="3.1.26.5"/>
    </reaction>
</comment>
<evidence type="ECO:0000256" key="2">
    <source>
        <dbReference type="ARBA" id="ARBA00022722"/>
    </source>
</evidence>
<proteinExistence type="inferred from homology"/>
<dbReference type="InterPro" id="IPR029060">
    <property type="entry name" value="PIN-like_dom_sf"/>
</dbReference>
<evidence type="ECO:0000313" key="6">
    <source>
        <dbReference type="EMBL" id="BAN90449.1"/>
    </source>
</evidence>
<evidence type="ECO:0000256" key="1">
    <source>
        <dbReference type="ARBA" id="ARBA00022694"/>
    </source>
</evidence>
<comment type="similarity">
    <text evidence="5">Belongs to the HARP family.</text>
</comment>
<dbReference type="PANTHER" id="PTHR41173">
    <property type="entry name" value="UPF0278 PROTEIN TK1425"/>
    <property type="match status" value="1"/>
</dbReference>
<dbReference type="GO" id="GO:0004526">
    <property type="term" value="F:ribonuclease P activity"/>
    <property type="evidence" value="ECO:0007669"/>
    <property type="project" value="UniProtKB-UniRule"/>
</dbReference>
<dbReference type="SUPFAM" id="SSF88723">
    <property type="entry name" value="PIN domain-like"/>
    <property type="match status" value="1"/>
</dbReference>
<dbReference type="PANTHER" id="PTHR41173:SF1">
    <property type="entry name" value="RNA-FREE RIBONUCLEASE P"/>
    <property type="match status" value="1"/>
</dbReference>
<dbReference type="Proteomes" id="UP000016887">
    <property type="component" value="Chromosome"/>
</dbReference>
<keyword evidence="3 5" id="KW-0255">Endonuclease</keyword>
<dbReference type="HAMAP" id="MF_01078">
    <property type="entry name" value="RNA_free_RNase_P"/>
    <property type="match status" value="1"/>
</dbReference>
<dbReference type="GO" id="GO:0001682">
    <property type="term" value="P:tRNA 5'-leader removal"/>
    <property type="evidence" value="ECO:0007669"/>
    <property type="project" value="UniProtKB-UniRule"/>
</dbReference>
<keyword evidence="1 5" id="KW-0819">tRNA processing</keyword>
<sequence>MGERPPPSVGNVVVADTTMFTDAKLREVLGARSLEEAARIMARVLARASRMGLTVYITPSVRAEIERFMLGNGVQPATLARLLAWVRVKPPTTHELRLPAAMFRRYVETVRARLDKGLRVAEDHVRRALRSRDEEGVIVRSLREKYREHTRKGMLDSVEDVDTLLLALELGAAVVTSDEGLRKAAEDLGLTVLTPVELLEYILALEEEVKSVEE</sequence>
<dbReference type="AlphaFoldDB" id="U3TGH7"/>
<dbReference type="eggNOG" id="arCOG00720">
    <property type="taxonomic scope" value="Archaea"/>
</dbReference>
<evidence type="ECO:0000256" key="3">
    <source>
        <dbReference type="ARBA" id="ARBA00022759"/>
    </source>
</evidence>
<gene>
    <name evidence="6" type="ORF">ACAM_0980</name>
</gene>
<dbReference type="GeneID" id="17110329"/>
<dbReference type="NCBIfam" id="TIGR03875">
    <property type="entry name" value="RNA_lig_partner"/>
    <property type="match status" value="1"/>
</dbReference>
<dbReference type="RefSeq" id="WP_022541722.1">
    <property type="nucleotide sequence ID" value="NC_022521.1"/>
</dbReference>